<dbReference type="RefSeq" id="WP_148868170.1">
    <property type="nucleotide sequence ID" value="NZ_VNIA01000001.1"/>
</dbReference>
<dbReference type="SUPFAM" id="SSF159245">
    <property type="entry name" value="AttH-like"/>
    <property type="match status" value="1"/>
</dbReference>
<proteinExistence type="predicted"/>
<feature type="domain" description="AttH" evidence="1">
    <location>
        <begin position="102"/>
        <end position="297"/>
    </location>
</feature>
<reference evidence="2 3" key="1">
    <citation type="submission" date="2019-07" db="EMBL/GenBank/DDBJ databases">
        <title>Genomic Encyclopedia of Type Strains, Phase IV (KMG-IV): sequencing the most valuable type-strain genomes for metagenomic binning, comparative biology and taxonomic classification.</title>
        <authorList>
            <person name="Goeker M."/>
        </authorList>
    </citation>
    <scope>NUCLEOTIDE SEQUENCE [LARGE SCALE GENOMIC DNA]</scope>
    <source>
        <strain evidence="2 3">DSM 18961</strain>
    </source>
</reference>
<accession>A0A5S5DWL0</accession>
<evidence type="ECO:0000313" key="3">
    <source>
        <dbReference type="Proteomes" id="UP000323136"/>
    </source>
</evidence>
<dbReference type="InterPro" id="IPR010791">
    <property type="entry name" value="AttH_dom"/>
</dbReference>
<dbReference type="Pfam" id="PF07143">
    <property type="entry name" value="CrtC"/>
    <property type="match status" value="1"/>
</dbReference>
<gene>
    <name evidence="2" type="ORF">C7447_10142</name>
</gene>
<dbReference type="Proteomes" id="UP000323136">
    <property type="component" value="Unassembled WGS sequence"/>
</dbReference>
<evidence type="ECO:0000259" key="1">
    <source>
        <dbReference type="Pfam" id="PF07143"/>
    </source>
</evidence>
<dbReference type="OrthoDB" id="9770826at2"/>
<sequence>MKTTQNVAPAIQEHLENIKNKIAKINDSNGHPIKIPNYNDLYAAAGKLDKTENPTQFMNLIQSLLGRAGNVGSETISYNKKGAEYYLKFPEDHRMHGSMGNEWYWLACHLNVTDQNNKKGKISILDTMQKTRSMGTDIQAKYNWTEEQICLMANIATVTVKMDENDETTYYRRDTNEQWPLKGGTSSFSSIGEPFSFKVGTDSLTGTNDVLPLRLVVNNEDNMQIDLTFTNSEKLNIESSFFKQGTPIDFGNGGTGITPLPTPGIYYSWPQVLVTGTITVGGNNYTVNSGIGWIDHQLMMSSILDADGKPDPKLFENTPTNYPYNGWIWQYYNLENGTSFTGAGFIQGEIPANNQVEMVYGYYLKPNQKKEWDATFIMGDLELKDPQNFPSICNDPHSTPVTIPIKRNYKGLKNIFDLSLLEHPISGQALPWYHNGTFNNPDNSLCAEFPADFISANPDHHPNGVGYLETVGFEKVNQHRAYALGILKG</sequence>
<dbReference type="InterPro" id="IPR023374">
    <property type="entry name" value="AttH-like_dom_sf"/>
</dbReference>
<evidence type="ECO:0000313" key="2">
    <source>
        <dbReference type="EMBL" id="TYP99446.1"/>
    </source>
</evidence>
<dbReference type="EMBL" id="VNIA01000001">
    <property type="protein sequence ID" value="TYP99446.1"/>
    <property type="molecule type" value="Genomic_DNA"/>
</dbReference>
<dbReference type="Gene3D" id="2.40.370.10">
    <property type="entry name" value="AttH-like domain"/>
    <property type="match status" value="1"/>
</dbReference>
<comment type="caution">
    <text evidence="2">The sequence shown here is derived from an EMBL/GenBank/DDBJ whole genome shotgun (WGS) entry which is preliminary data.</text>
</comment>
<protein>
    <submittedName>
        <fullName evidence="2">Hydroxyneurosporene synthase CrtC</fullName>
    </submittedName>
</protein>
<organism evidence="2 3">
    <name type="scientific">Tenacibaculum adriaticum</name>
    <dbReference type="NCBI Taxonomy" id="413713"/>
    <lineage>
        <taxon>Bacteria</taxon>
        <taxon>Pseudomonadati</taxon>
        <taxon>Bacteroidota</taxon>
        <taxon>Flavobacteriia</taxon>
        <taxon>Flavobacteriales</taxon>
        <taxon>Flavobacteriaceae</taxon>
        <taxon>Tenacibaculum</taxon>
    </lineage>
</organism>
<dbReference type="AlphaFoldDB" id="A0A5S5DWL0"/>
<name>A0A5S5DWL0_9FLAO</name>
<keyword evidence="3" id="KW-1185">Reference proteome</keyword>